<dbReference type="Pfam" id="PF05221">
    <property type="entry name" value="AdoHcyase"/>
    <property type="match status" value="1"/>
</dbReference>
<gene>
    <name evidence="1" type="ORF">EYH37_00385</name>
</gene>
<protein>
    <submittedName>
        <fullName evidence="1">Adenosylhomocysteinase</fullName>
        <ecNumber evidence="1">3.3.1.1</ecNumber>
    </submittedName>
</protein>
<dbReference type="NCBIfam" id="NF004005">
    <property type="entry name" value="PRK05476.2-3"/>
    <property type="match status" value="1"/>
</dbReference>
<dbReference type="GO" id="GO:0004013">
    <property type="term" value="F:adenosylhomocysteinase activity"/>
    <property type="evidence" value="ECO:0007669"/>
    <property type="project" value="TreeGrafter"/>
</dbReference>
<dbReference type="PANTHER" id="PTHR23420:SF0">
    <property type="entry name" value="ADENOSYLHOMOCYSTEINASE"/>
    <property type="match status" value="1"/>
</dbReference>
<evidence type="ECO:0000313" key="2">
    <source>
        <dbReference type="Proteomes" id="UP000606463"/>
    </source>
</evidence>
<dbReference type="PANTHER" id="PTHR23420">
    <property type="entry name" value="ADENOSYLHOMOCYSTEINASE"/>
    <property type="match status" value="1"/>
</dbReference>
<name>A0A9D0YNK5_AQUAO</name>
<dbReference type="EMBL" id="DQVE01000003">
    <property type="protein sequence ID" value="HIP97816.1"/>
    <property type="molecule type" value="Genomic_DNA"/>
</dbReference>
<dbReference type="InterPro" id="IPR020082">
    <property type="entry name" value="S-Ado-L-homoCys_hydrolase_CS"/>
</dbReference>
<dbReference type="InterPro" id="IPR000043">
    <property type="entry name" value="Adenosylhomocysteinase-like"/>
</dbReference>
<dbReference type="SUPFAM" id="SSF52283">
    <property type="entry name" value="Formate/glycerate dehydrogenase catalytic domain-like"/>
    <property type="match status" value="1"/>
</dbReference>
<proteinExistence type="predicted"/>
<dbReference type="GO" id="GO:0033353">
    <property type="term" value="P:S-adenosylmethionine cycle"/>
    <property type="evidence" value="ECO:0007669"/>
    <property type="project" value="TreeGrafter"/>
</dbReference>
<dbReference type="Proteomes" id="UP000606463">
    <property type="component" value="Unassembled WGS sequence"/>
</dbReference>
<evidence type="ECO:0000313" key="1">
    <source>
        <dbReference type="EMBL" id="HIP97816.1"/>
    </source>
</evidence>
<reference evidence="1" key="1">
    <citation type="journal article" date="2020" name="ISME J.">
        <title>Gammaproteobacteria mediating utilization of methyl-, sulfur- and petroleum organic compounds in deep ocean hydrothermal plumes.</title>
        <authorList>
            <person name="Zhou Z."/>
            <person name="Liu Y."/>
            <person name="Pan J."/>
            <person name="Cron B.R."/>
            <person name="Toner B.M."/>
            <person name="Anantharaman K."/>
            <person name="Breier J.A."/>
            <person name="Dick G.J."/>
            <person name="Li M."/>
        </authorList>
    </citation>
    <scope>NUCLEOTIDE SEQUENCE</scope>
    <source>
        <strain evidence="1">SZUA-1501</strain>
    </source>
</reference>
<organism evidence="1 2">
    <name type="scientific">Aquifex aeolicus</name>
    <dbReference type="NCBI Taxonomy" id="63363"/>
    <lineage>
        <taxon>Bacteria</taxon>
        <taxon>Pseudomonadati</taxon>
        <taxon>Aquificota</taxon>
        <taxon>Aquificia</taxon>
        <taxon>Aquificales</taxon>
        <taxon>Aquificaceae</taxon>
        <taxon>Aquifex</taxon>
    </lineage>
</organism>
<dbReference type="Gene3D" id="3.40.50.720">
    <property type="entry name" value="NAD(P)-binding Rossmann-like Domain"/>
    <property type="match status" value="1"/>
</dbReference>
<keyword evidence="1" id="KW-0378">Hydrolase</keyword>
<dbReference type="PROSITE" id="PS00738">
    <property type="entry name" value="ADOHCYASE_1"/>
    <property type="match status" value="1"/>
</dbReference>
<dbReference type="InterPro" id="IPR042172">
    <property type="entry name" value="Adenosylhomocyst_ase-like_sf"/>
</dbReference>
<dbReference type="SMART" id="SM00996">
    <property type="entry name" value="AdoHcyase"/>
    <property type="match status" value="1"/>
</dbReference>
<dbReference type="Gene3D" id="3.40.50.1480">
    <property type="entry name" value="Adenosylhomocysteinase-like"/>
    <property type="match status" value="1"/>
</dbReference>
<dbReference type="AlphaFoldDB" id="A0A9D0YNK5"/>
<dbReference type="EC" id="3.3.1.1" evidence="1"/>
<sequence>MEYHVKDLSLAQLGKKRIEWAGKDMPVLRQIWEEFEKEKPFKGVTISACLHVTTETANLVITLKRGGADVYLTASNPLSTQDDVAAALVKYYDIPVFAIKGEDRETYYSHLKEVIERNPQIVIDDGADLISTIHREYPSLAERIWGGMEETTTGVIRLRAMEKEGVLKFPVIAVNDAMTKHLFDNRYGTGQSTIDGILRSTNRLLAGSYFVVA</sequence>
<feature type="non-terminal residue" evidence="1">
    <location>
        <position position="213"/>
    </location>
</feature>
<accession>A0A9D0YNK5</accession>
<dbReference type="GO" id="GO:0005829">
    <property type="term" value="C:cytosol"/>
    <property type="evidence" value="ECO:0007669"/>
    <property type="project" value="TreeGrafter"/>
</dbReference>
<comment type="caution">
    <text evidence="1">The sequence shown here is derived from an EMBL/GenBank/DDBJ whole genome shotgun (WGS) entry which is preliminary data.</text>
</comment>